<dbReference type="InterPro" id="IPR050498">
    <property type="entry name" value="Ycf3"/>
</dbReference>
<reference evidence="6" key="1">
    <citation type="journal article" date="2021" name="Science">
        <title>Hunting the eagle killer: A cyanobacterial neurotoxin causes vacuolar myelinopathy.</title>
        <authorList>
            <person name="Breinlinger S."/>
            <person name="Phillips T.J."/>
            <person name="Haram B.N."/>
            <person name="Mares J."/>
            <person name="Martinez Yerena J.A."/>
            <person name="Hrouzek P."/>
            <person name="Sobotka R."/>
            <person name="Henderson W.M."/>
            <person name="Schmieder P."/>
            <person name="Williams S.M."/>
            <person name="Lauderdale J.D."/>
            <person name="Wilde H.D."/>
            <person name="Gerrin W."/>
            <person name="Kust A."/>
            <person name="Washington J.W."/>
            <person name="Wagner C."/>
            <person name="Geier B."/>
            <person name="Liebeke M."/>
            <person name="Enke H."/>
            <person name="Niedermeyer T.H.J."/>
            <person name="Wilde S.B."/>
        </authorList>
    </citation>
    <scope>NUCLEOTIDE SEQUENCE [LARGE SCALE GENOMIC DNA]</scope>
    <source>
        <strain evidence="6">Thurmond2011</strain>
    </source>
</reference>
<evidence type="ECO:0000256" key="1">
    <source>
        <dbReference type="ARBA" id="ARBA00022737"/>
    </source>
</evidence>
<evidence type="ECO:0000313" key="5">
    <source>
        <dbReference type="EMBL" id="MDR9899324.1"/>
    </source>
</evidence>
<keyword evidence="4" id="KW-0472">Membrane</keyword>
<evidence type="ECO:0000256" key="3">
    <source>
        <dbReference type="PROSITE-ProRule" id="PRU00339"/>
    </source>
</evidence>
<dbReference type="PANTHER" id="PTHR44858:SF1">
    <property type="entry name" value="UDP-N-ACETYLGLUCOSAMINE--PEPTIDE N-ACETYLGLUCOSAMINYLTRANSFERASE SPINDLY-RELATED"/>
    <property type="match status" value="1"/>
</dbReference>
<organism evidence="5 6">
    <name type="scientific">Aetokthonos hydrillicola Thurmond2011</name>
    <dbReference type="NCBI Taxonomy" id="2712845"/>
    <lineage>
        <taxon>Bacteria</taxon>
        <taxon>Bacillati</taxon>
        <taxon>Cyanobacteriota</taxon>
        <taxon>Cyanophyceae</taxon>
        <taxon>Nostocales</taxon>
        <taxon>Hapalosiphonaceae</taxon>
        <taxon>Aetokthonos</taxon>
    </lineage>
</organism>
<dbReference type="RefSeq" id="WP_208342541.1">
    <property type="nucleotide sequence ID" value="NZ_CAWQFN010000158.1"/>
</dbReference>
<dbReference type="InterPro" id="IPR019734">
    <property type="entry name" value="TPR_rpt"/>
</dbReference>
<evidence type="ECO:0000313" key="6">
    <source>
        <dbReference type="Proteomes" id="UP000667802"/>
    </source>
</evidence>
<keyword evidence="4" id="KW-0812">Transmembrane</keyword>
<dbReference type="Proteomes" id="UP000667802">
    <property type="component" value="Unassembled WGS sequence"/>
</dbReference>
<keyword evidence="4" id="KW-1133">Transmembrane helix</keyword>
<feature type="repeat" description="TPR" evidence="3">
    <location>
        <begin position="184"/>
        <end position="217"/>
    </location>
</feature>
<dbReference type="GO" id="GO:0009279">
    <property type="term" value="C:cell outer membrane"/>
    <property type="evidence" value="ECO:0007669"/>
    <property type="project" value="TreeGrafter"/>
</dbReference>
<feature type="transmembrane region" description="Helical" evidence="4">
    <location>
        <begin position="52"/>
        <end position="74"/>
    </location>
</feature>
<dbReference type="PANTHER" id="PTHR44858">
    <property type="entry name" value="TETRATRICOPEPTIDE REPEAT PROTEIN 6"/>
    <property type="match status" value="1"/>
</dbReference>
<dbReference type="AlphaFoldDB" id="A0AAP5IDL1"/>
<accession>A0AAP5IDL1</accession>
<protein>
    <submittedName>
        <fullName evidence="5">Tetratricopeptide repeat protein</fullName>
    </submittedName>
</protein>
<keyword evidence="2 3" id="KW-0802">TPR repeat</keyword>
<name>A0AAP5IDL1_9CYAN</name>
<gene>
    <name evidence="5" type="ORF">G7B40_032890</name>
</gene>
<keyword evidence="6" id="KW-1185">Reference proteome</keyword>
<evidence type="ECO:0000256" key="2">
    <source>
        <dbReference type="ARBA" id="ARBA00022803"/>
    </source>
</evidence>
<dbReference type="Gene3D" id="1.25.40.10">
    <property type="entry name" value="Tetratricopeptide repeat domain"/>
    <property type="match status" value="1"/>
</dbReference>
<dbReference type="GO" id="GO:0046813">
    <property type="term" value="P:receptor-mediated virion attachment to host cell"/>
    <property type="evidence" value="ECO:0007669"/>
    <property type="project" value="TreeGrafter"/>
</dbReference>
<evidence type="ECO:0000256" key="4">
    <source>
        <dbReference type="SAM" id="Phobius"/>
    </source>
</evidence>
<dbReference type="EMBL" id="JAALHA020000023">
    <property type="protein sequence ID" value="MDR9899324.1"/>
    <property type="molecule type" value="Genomic_DNA"/>
</dbReference>
<comment type="caution">
    <text evidence="5">The sequence shown here is derived from an EMBL/GenBank/DDBJ whole genome shotgun (WGS) entry which is preliminary data.</text>
</comment>
<dbReference type="PROSITE" id="PS50005">
    <property type="entry name" value="TPR"/>
    <property type="match status" value="2"/>
</dbReference>
<sequence>MINHKIQALMPILTIPSTKVFQPVPNTQVEKDLVVQDDKAFQNFTSSTSYDFASILLVVGVVLGIGYTVGIVFSKTLDLLKGFRRDDSIHTQVESRPTPVRQFNASTSSAQKGDSAAYIEKAYTTFRQGDVQKAIAELNKAICVYPSDANLYTERANFRRKNLGDRQGALEDYTQAISLNPNNALYYLWRSQVYHETGDQLKAMADYNTAISLAPQTTMYHCFSKN</sequence>
<dbReference type="SMART" id="SM00028">
    <property type="entry name" value="TPR"/>
    <property type="match status" value="3"/>
</dbReference>
<dbReference type="SUPFAM" id="SSF48452">
    <property type="entry name" value="TPR-like"/>
    <property type="match status" value="1"/>
</dbReference>
<feature type="repeat" description="TPR" evidence="3">
    <location>
        <begin position="115"/>
        <end position="148"/>
    </location>
</feature>
<dbReference type="Pfam" id="PF13414">
    <property type="entry name" value="TPR_11"/>
    <property type="match status" value="1"/>
</dbReference>
<proteinExistence type="predicted"/>
<keyword evidence="1" id="KW-0677">Repeat</keyword>
<dbReference type="InterPro" id="IPR011990">
    <property type="entry name" value="TPR-like_helical_dom_sf"/>
</dbReference>